<organism evidence="2 3">
    <name type="scientific">Pyricularia oryzae</name>
    <name type="common">Rice blast fungus</name>
    <name type="synonym">Magnaporthe oryzae</name>
    <dbReference type="NCBI Taxonomy" id="318829"/>
    <lineage>
        <taxon>Eukaryota</taxon>
        <taxon>Fungi</taxon>
        <taxon>Dikarya</taxon>
        <taxon>Ascomycota</taxon>
        <taxon>Pezizomycotina</taxon>
        <taxon>Sordariomycetes</taxon>
        <taxon>Sordariomycetidae</taxon>
        <taxon>Magnaporthales</taxon>
        <taxon>Pyriculariaceae</taxon>
        <taxon>Pyricularia</taxon>
    </lineage>
</organism>
<keyword evidence="1" id="KW-0472">Membrane</keyword>
<sequence length="44" mass="5231">MGIQIYRVAQKEILPRKLGLTLEIIYFILYFVFNNGIYLVKILL</sequence>
<dbReference type="EMBL" id="CP034205">
    <property type="protein sequence ID" value="QBZ55888.1"/>
    <property type="molecule type" value="Genomic_DNA"/>
</dbReference>
<evidence type="ECO:0000313" key="2">
    <source>
        <dbReference type="EMBL" id="QBZ55888.1"/>
    </source>
</evidence>
<reference evidence="2 3" key="1">
    <citation type="journal article" date="2019" name="Mol. Biol. Evol.">
        <title>Blast fungal genomes show frequent chromosomal changes, gene gains and losses, and effector gene turnover.</title>
        <authorList>
            <person name="Gomez Luciano L.B."/>
            <person name="Jason Tsai I."/>
            <person name="Chuma I."/>
            <person name="Tosa Y."/>
            <person name="Chen Y.H."/>
            <person name="Li J.Y."/>
            <person name="Li M.Y."/>
            <person name="Jade Lu M.Y."/>
            <person name="Nakayashiki H."/>
            <person name="Li W.H."/>
        </authorList>
    </citation>
    <scope>NUCLEOTIDE SEQUENCE [LARGE SCALE GENOMIC DNA]</scope>
    <source>
        <strain evidence="2">MZ5-1-6</strain>
    </source>
</reference>
<keyword evidence="1" id="KW-0812">Transmembrane</keyword>
<keyword evidence="1" id="KW-1133">Transmembrane helix</keyword>
<name>A0A4P7N0P4_PYROR</name>
<evidence type="ECO:0000256" key="1">
    <source>
        <dbReference type="SAM" id="Phobius"/>
    </source>
</evidence>
<protein>
    <submittedName>
        <fullName evidence="2">Uncharacterized protein</fullName>
    </submittedName>
</protein>
<accession>A0A4P7N0P4</accession>
<dbReference type="Proteomes" id="UP000294847">
    <property type="component" value="Chromosome 2"/>
</dbReference>
<evidence type="ECO:0000313" key="3">
    <source>
        <dbReference type="Proteomes" id="UP000294847"/>
    </source>
</evidence>
<proteinExistence type="predicted"/>
<feature type="transmembrane region" description="Helical" evidence="1">
    <location>
        <begin position="20"/>
        <end position="40"/>
    </location>
</feature>
<dbReference type="AlphaFoldDB" id="A0A4P7N0P4"/>
<gene>
    <name evidence="2" type="ORF">PoMZ_00794</name>
</gene>